<evidence type="ECO:0000313" key="2">
    <source>
        <dbReference type="EMBL" id="MCY0148056.1"/>
    </source>
</evidence>
<evidence type="ECO:0000313" key="3">
    <source>
        <dbReference type="Proteomes" id="UP001073227"/>
    </source>
</evidence>
<dbReference type="SUPFAM" id="SSF53474">
    <property type="entry name" value="alpha/beta-Hydrolases"/>
    <property type="match status" value="1"/>
</dbReference>
<dbReference type="InterPro" id="IPR029058">
    <property type="entry name" value="AB_hydrolase_fold"/>
</dbReference>
<dbReference type="EMBL" id="JAOVZR010000001">
    <property type="protein sequence ID" value="MCY0148056.1"/>
    <property type="molecule type" value="Genomic_DNA"/>
</dbReference>
<dbReference type="InterPro" id="IPR050266">
    <property type="entry name" value="AB_hydrolase_sf"/>
</dbReference>
<dbReference type="PANTHER" id="PTHR43798:SF33">
    <property type="entry name" value="HYDROLASE, PUTATIVE (AFU_ORTHOLOGUE AFUA_2G14860)-RELATED"/>
    <property type="match status" value="1"/>
</dbReference>
<dbReference type="PANTHER" id="PTHR43798">
    <property type="entry name" value="MONOACYLGLYCEROL LIPASE"/>
    <property type="match status" value="1"/>
</dbReference>
<keyword evidence="3" id="KW-1185">Reference proteome</keyword>
<sequence>MTGLLIKTSGAATGEPLVLLHGFGGDGSAWDAVLAGLGEDIRTLVVDLPGHGGSLNSEGRGGAGRMAKAILAGLDDAGVERFHLAGHSMGGAVAALIAMRGPDRVKSLTLVAPGGIDSKINAELLGRYAKAATAEELRACLAEMSAPGFEVQQAVVDRFVAARARPGALEALDETYQAMFPEGPDKGQGVLPSDALSALGMPVAVIWGSADAVLPCPSPRALPAHFALSVLPELGHMLPEEAPDALVRVLRQAIAADA</sequence>
<keyword evidence="2" id="KW-0378">Hydrolase</keyword>
<dbReference type="GO" id="GO:0016787">
    <property type="term" value="F:hydrolase activity"/>
    <property type="evidence" value="ECO:0007669"/>
    <property type="project" value="UniProtKB-KW"/>
</dbReference>
<dbReference type="Proteomes" id="UP001073227">
    <property type="component" value="Unassembled WGS sequence"/>
</dbReference>
<protein>
    <submittedName>
        <fullName evidence="2">Alpha/beta fold hydrolase</fullName>
    </submittedName>
</protein>
<feature type="domain" description="AB hydrolase-1" evidence="1">
    <location>
        <begin position="17"/>
        <end position="248"/>
    </location>
</feature>
<comment type="caution">
    <text evidence="2">The sequence shown here is derived from an EMBL/GenBank/DDBJ whole genome shotgun (WGS) entry which is preliminary data.</text>
</comment>
<dbReference type="Gene3D" id="3.40.50.1820">
    <property type="entry name" value="alpha/beta hydrolase"/>
    <property type="match status" value="1"/>
</dbReference>
<dbReference type="RefSeq" id="WP_267653646.1">
    <property type="nucleotide sequence ID" value="NZ_JAOVZR010000001.1"/>
</dbReference>
<gene>
    <name evidence="2" type="ORF">OEG84_10120</name>
</gene>
<evidence type="ECO:0000259" key="1">
    <source>
        <dbReference type="Pfam" id="PF12697"/>
    </source>
</evidence>
<accession>A0ABT3Z9X4</accession>
<dbReference type="InterPro" id="IPR000073">
    <property type="entry name" value="AB_hydrolase_1"/>
</dbReference>
<reference evidence="2" key="1">
    <citation type="submission" date="2022-10" db="EMBL/GenBank/DDBJ databases">
        <title>Hoeflea sp. G2-23, isolated from marine algae.</title>
        <authorList>
            <person name="Kristyanto S."/>
            <person name="Kim J.M."/>
            <person name="Jeon C.O."/>
        </authorList>
    </citation>
    <scope>NUCLEOTIDE SEQUENCE</scope>
    <source>
        <strain evidence="2">G2-23</strain>
    </source>
</reference>
<organism evidence="2 3">
    <name type="scientific">Hoeflea algicola</name>
    <dbReference type="NCBI Taxonomy" id="2983763"/>
    <lineage>
        <taxon>Bacteria</taxon>
        <taxon>Pseudomonadati</taxon>
        <taxon>Pseudomonadota</taxon>
        <taxon>Alphaproteobacteria</taxon>
        <taxon>Hyphomicrobiales</taxon>
        <taxon>Rhizobiaceae</taxon>
        <taxon>Hoeflea</taxon>
    </lineage>
</organism>
<dbReference type="PRINTS" id="PR00111">
    <property type="entry name" value="ABHYDROLASE"/>
</dbReference>
<proteinExistence type="predicted"/>
<dbReference type="Pfam" id="PF12697">
    <property type="entry name" value="Abhydrolase_6"/>
    <property type="match status" value="1"/>
</dbReference>
<name>A0ABT3Z9X4_9HYPH</name>